<dbReference type="Proteomes" id="UP000232707">
    <property type="component" value="Segment"/>
</dbReference>
<organism evidence="2 3">
    <name type="scientific">Trichoplusia ni granulovirus LBIV-12</name>
    <dbReference type="NCBI Taxonomy" id="1916701"/>
    <lineage>
        <taxon>Viruses</taxon>
        <taxon>Viruses incertae sedis</taxon>
        <taxon>Naldaviricetes</taxon>
        <taxon>Lefavirales</taxon>
        <taxon>Baculoviridae</taxon>
        <taxon>Betabaculovirus</taxon>
        <taxon>Betabaculovirus trini</taxon>
    </lineage>
</organism>
<reference evidence="2 3" key="1">
    <citation type="submission" date="2016-02" db="EMBL/GenBank/DDBJ databases">
        <title>Genome sequence of a new Betabaculovirus TnGV isolated from the cabagge looper Trichoplusia ni (Lepidoptera: Noctuidae).</title>
        <authorList>
            <person name="Del Rincon-Castro M.C."/>
            <person name="Bivian-Hernandez Mdl.A."/>
            <person name="Lopez-Tlacomulco J.J."/>
            <person name="Ibarra J.E."/>
        </authorList>
    </citation>
    <scope>NUCLEOTIDE SEQUENCE [LARGE SCALE GENOMIC DNA]</scope>
    <source>
        <strain evidence="2">LBIV-12</strain>
    </source>
</reference>
<dbReference type="EMBL" id="KU752557">
    <property type="protein sequence ID" value="AOW41487.1"/>
    <property type="molecule type" value="Genomic_DNA"/>
</dbReference>
<evidence type="ECO:0000313" key="3">
    <source>
        <dbReference type="Proteomes" id="UP000232707"/>
    </source>
</evidence>
<protein>
    <submittedName>
        <fullName evidence="2">Enhancin-3</fullName>
    </submittedName>
</protein>
<dbReference type="Pfam" id="PF03272">
    <property type="entry name" value="Mucin_bdg"/>
    <property type="match status" value="1"/>
</dbReference>
<accession>A0A1D8QLG9</accession>
<dbReference type="GeneID" id="37617024"/>
<dbReference type="SMART" id="SM01276">
    <property type="entry name" value="M60-like"/>
    <property type="match status" value="1"/>
</dbReference>
<sequence>MSYKVIVPATVLPPWLRVGENWIFARHRRTEVGVVLPANTKFRVRADFSRAGFTRPVIVRLLNNNRSTEREINLNNDQWMEVEHAHESVPFVDWLVGEKNTMAEVYFEIDGPHIPLPVYVFNTRPVEHFKSEYRQSSSGYCFLYLDLVCMLVPPASKNALLDVNIFELHQFYNEIINYYDDLCGLVEDPYADTVDSNLPNKAAFVKADAGGPGGAYYGPFWTAPASSNLGDYLRISPTNWMVIHELGHAYDFVFTVNTILIEIWNNSLCDRIQYKWMNKIKRQQLARVYENRRPQKEATIQALIDNNSPFDNWGFFERLIIFTWLYNPQRGLDTLRNINHSYRVHATRNSSIPYPQIWSWLTTSAYDNFWLYFNLVGVYPADFYVNEHNKVVHFNLHLRALALGQSVRYPIKYIITDFDLVSKNYDIKQYLESNFDLVIPEELRQTDLLADVRVVCVIDDPSQIVGEPFSVYDGNERVFESTVATDGNMYLVGVGPGVYTLRAPRGKNKRYKLHLAHSPREPVHPANDHMYLLVTYPYYNQTLTYTPYVNSDLAVDMAHLFGSNDRRYVATIYFNPFEQTVTVHLNNIRAGRENNTTLYFEMVISNPFNGQSQTFTILEDNPTLRQGYYKFDVVTYSSIRLNMSVAGRLLFGDTFLPEGTTTLTMFPNQVLEPNLFPDGSALNRTLARLREQAAFLDNYSQLMYIENELRDSIYLASQLVDPASDEFVKYYPDYFRDPHTYVYLFRFRGLGDFVLLDLQIVPLLNLATVRIANIQNGPHSYFDTLYFKVELRDTNGAIVFSYSRRGNEPMTPEHHKFEVYSGYTVELFMREPGNRLQLIVNKMLDTALPSTQNIFARITDTQLVVGDTSIEDNLVTSINVDCGDDDNQKIRVVETLKMIAF</sequence>
<dbReference type="RefSeq" id="YP_009506219.1">
    <property type="nucleotide sequence ID" value="NC_038375.1"/>
</dbReference>
<dbReference type="InterPro" id="IPR031161">
    <property type="entry name" value="Peptidase_M60_dom"/>
</dbReference>
<dbReference type="PROSITE" id="PS51723">
    <property type="entry name" value="PEPTIDASE_M60"/>
    <property type="match status" value="1"/>
</dbReference>
<name>A0A1D8QLG9_GVTN</name>
<feature type="domain" description="Peptidase M60" evidence="1">
    <location>
        <begin position="27"/>
        <end position="330"/>
    </location>
</feature>
<keyword evidence="3" id="KW-1185">Reference proteome</keyword>
<proteinExistence type="predicted"/>
<dbReference type="Pfam" id="PF13402">
    <property type="entry name" value="Peptidase_M60"/>
    <property type="match status" value="1"/>
</dbReference>
<evidence type="ECO:0000313" key="2">
    <source>
        <dbReference type="EMBL" id="AOW41487.1"/>
    </source>
</evidence>
<dbReference type="Gene3D" id="3.40.390.80">
    <property type="entry name" value="Peptidase M60, enhancin-like domain 2"/>
    <property type="match status" value="1"/>
</dbReference>
<dbReference type="InterPro" id="IPR004954">
    <property type="entry name" value="Mucin-bd"/>
</dbReference>
<evidence type="ECO:0000259" key="1">
    <source>
        <dbReference type="PROSITE" id="PS51723"/>
    </source>
</evidence>
<dbReference type="KEGG" id="vg:37617024"/>